<organism evidence="3 4">
    <name type="scientific">Desulfovibrio porci</name>
    <dbReference type="NCBI Taxonomy" id="2605782"/>
    <lineage>
        <taxon>Bacteria</taxon>
        <taxon>Pseudomonadati</taxon>
        <taxon>Thermodesulfobacteriota</taxon>
        <taxon>Desulfovibrionia</taxon>
        <taxon>Desulfovibrionales</taxon>
        <taxon>Desulfovibrionaceae</taxon>
        <taxon>Desulfovibrio</taxon>
    </lineage>
</organism>
<accession>A0A6L5XMI4</accession>
<name>A0A6L5XMI4_9BACT</name>
<feature type="compositionally biased region" description="Low complexity" evidence="1">
    <location>
        <begin position="139"/>
        <end position="159"/>
    </location>
</feature>
<dbReference type="AlphaFoldDB" id="A0A6L5XMI4"/>
<evidence type="ECO:0000313" key="3">
    <source>
        <dbReference type="EMBL" id="MSS28366.1"/>
    </source>
</evidence>
<keyword evidence="4" id="KW-1185">Reference proteome</keyword>
<proteinExistence type="predicted"/>
<gene>
    <name evidence="3" type="ORF">FYJ44_10045</name>
</gene>
<reference evidence="3 4" key="1">
    <citation type="submission" date="2019-09" db="EMBL/GenBank/DDBJ databases">
        <title>In-depth cultivation of the pig gut microbiome towards novel bacterial diversity and tailored functional studies.</title>
        <authorList>
            <person name="Wylensek D."/>
            <person name="Hitch T.C.A."/>
            <person name="Clavel T."/>
        </authorList>
    </citation>
    <scope>NUCLEOTIDE SEQUENCE [LARGE SCALE GENOMIC DNA]</scope>
    <source>
        <strain evidence="3 4">PG-178-WT-4</strain>
    </source>
</reference>
<feature type="transmembrane region" description="Helical" evidence="2">
    <location>
        <begin position="64"/>
        <end position="87"/>
    </location>
</feature>
<feature type="transmembrane region" description="Helical" evidence="2">
    <location>
        <begin position="6"/>
        <end position="26"/>
    </location>
</feature>
<keyword evidence="2" id="KW-0472">Membrane</keyword>
<evidence type="ECO:0000256" key="2">
    <source>
        <dbReference type="SAM" id="Phobius"/>
    </source>
</evidence>
<dbReference type="RefSeq" id="WP_154511698.1">
    <property type="nucleotide sequence ID" value="NZ_VUMH01000010.1"/>
</dbReference>
<evidence type="ECO:0000256" key="1">
    <source>
        <dbReference type="SAM" id="MobiDB-lite"/>
    </source>
</evidence>
<comment type="caution">
    <text evidence="3">The sequence shown here is derived from an EMBL/GenBank/DDBJ whole genome shotgun (WGS) entry which is preliminary data.</text>
</comment>
<sequence>MKKVMGKIWTGLILNLLVMIAGIFSLSGEYGWSLFTKGFAAVMLLAFLTSLTGVIMLIRGNPVGGIVGAAGSVFFVPIGLVCMIGCLQGRDDIRFAGYARGTPKTPAPAAPLGRIHQAGETEPAGSTPSAEPITNGRETGSSAPATPSAPSEKTPATSALPAETPLTAYKFTDERLLGFLMLSLGTVLGFYLLSIGGGSGSAFFMAGLGIAVMIRGSRRQDMHVYALYKDRLECVPGVWSVPVSIPYAEILEAEMRRNKACIYLNKPDGREKITIPLGFIPGDKREEAQEAFAAQMRKLGVLREK</sequence>
<dbReference type="EMBL" id="VUMH01000010">
    <property type="protein sequence ID" value="MSS28366.1"/>
    <property type="molecule type" value="Genomic_DNA"/>
</dbReference>
<evidence type="ECO:0000313" key="4">
    <source>
        <dbReference type="Proteomes" id="UP000477488"/>
    </source>
</evidence>
<dbReference type="Proteomes" id="UP000477488">
    <property type="component" value="Unassembled WGS sequence"/>
</dbReference>
<feature type="transmembrane region" description="Helical" evidence="2">
    <location>
        <begin position="199"/>
        <end position="216"/>
    </location>
</feature>
<feature type="transmembrane region" description="Helical" evidence="2">
    <location>
        <begin position="38"/>
        <end position="58"/>
    </location>
</feature>
<keyword evidence="2" id="KW-0812">Transmembrane</keyword>
<keyword evidence="2" id="KW-1133">Transmembrane helix</keyword>
<protein>
    <submittedName>
        <fullName evidence="3">Uncharacterized protein</fullName>
    </submittedName>
</protein>
<feature type="region of interest" description="Disordered" evidence="1">
    <location>
        <begin position="118"/>
        <end position="159"/>
    </location>
</feature>